<reference evidence="6" key="2">
    <citation type="submission" date="2020-09" db="EMBL/GenBank/DDBJ databases">
        <authorList>
            <person name="Sun Q."/>
            <person name="Zhou Y."/>
        </authorList>
    </citation>
    <scope>NUCLEOTIDE SEQUENCE</scope>
    <source>
        <strain evidence="6">CGMCC 1.15425</strain>
    </source>
</reference>
<keyword evidence="5" id="KW-0119">Carbohydrate metabolism</keyword>
<dbReference type="InterPro" id="IPR006439">
    <property type="entry name" value="HAD-SF_hydro_IA"/>
</dbReference>
<accession>A0A917LPF3</accession>
<dbReference type="PRINTS" id="PR00413">
    <property type="entry name" value="HADHALOGNASE"/>
</dbReference>
<comment type="caution">
    <text evidence="6">The sequence shown here is derived from an EMBL/GenBank/DDBJ whole genome shotgun (WGS) entry which is preliminary data.</text>
</comment>
<keyword evidence="3" id="KW-0378">Hydrolase</keyword>
<dbReference type="GO" id="GO:0046872">
    <property type="term" value="F:metal ion binding"/>
    <property type="evidence" value="ECO:0007669"/>
    <property type="project" value="UniProtKB-KW"/>
</dbReference>
<dbReference type="AlphaFoldDB" id="A0A917LPF3"/>
<keyword evidence="4" id="KW-0460">Magnesium</keyword>
<evidence type="ECO:0000256" key="5">
    <source>
        <dbReference type="ARBA" id="ARBA00023277"/>
    </source>
</evidence>
<dbReference type="InterPro" id="IPR023198">
    <property type="entry name" value="PGP-like_dom2"/>
</dbReference>
<dbReference type="OrthoDB" id="9776368at2"/>
<dbReference type="NCBIfam" id="TIGR01549">
    <property type="entry name" value="HAD-SF-IA-v1"/>
    <property type="match status" value="1"/>
</dbReference>
<dbReference type="Pfam" id="PF13419">
    <property type="entry name" value="HAD_2"/>
    <property type="match status" value="1"/>
</dbReference>
<organism evidence="6 7">
    <name type="scientific">Pseudohongiella nitratireducens</name>
    <dbReference type="NCBI Taxonomy" id="1768907"/>
    <lineage>
        <taxon>Bacteria</taxon>
        <taxon>Pseudomonadati</taxon>
        <taxon>Pseudomonadota</taxon>
        <taxon>Gammaproteobacteria</taxon>
        <taxon>Pseudomonadales</taxon>
        <taxon>Pseudohongiellaceae</taxon>
        <taxon>Pseudohongiella</taxon>
    </lineage>
</organism>
<evidence type="ECO:0000256" key="4">
    <source>
        <dbReference type="ARBA" id="ARBA00022842"/>
    </source>
</evidence>
<evidence type="ECO:0000313" key="7">
    <source>
        <dbReference type="Proteomes" id="UP000627715"/>
    </source>
</evidence>
<gene>
    <name evidence="6" type="primary">gph2</name>
    <name evidence="6" type="ORF">GCM10011403_02350</name>
</gene>
<dbReference type="GO" id="GO:0006281">
    <property type="term" value="P:DNA repair"/>
    <property type="evidence" value="ECO:0007669"/>
    <property type="project" value="TreeGrafter"/>
</dbReference>
<proteinExistence type="predicted"/>
<dbReference type="RefSeq" id="WP_068812607.1">
    <property type="nucleotide sequence ID" value="NZ_BMIY01000001.1"/>
</dbReference>
<evidence type="ECO:0000256" key="2">
    <source>
        <dbReference type="ARBA" id="ARBA00022723"/>
    </source>
</evidence>
<keyword evidence="2" id="KW-0479">Metal-binding</keyword>
<evidence type="ECO:0000256" key="1">
    <source>
        <dbReference type="ARBA" id="ARBA00001946"/>
    </source>
</evidence>
<protein>
    <submittedName>
        <fullName evidence="6">Phosphoglycolate phosphatase 2</fullName>
    </submittedName>
</protein>
<dbReference type="SFLD" id="SFLDS00003">
    <property type="entry name" value="Haloacid_Dehalogenase"/>
    <property type="match status" value="1"/>
</dbReference>
<dbReference type="SUPFAM" id="SSF56784">
    <property type="entry name" value="HAD-like"/>
    <property type="match status" value="1"/>
</dbReference>
<dbReference type="NCBIfam" id="TIGR01509">
    <property type="entry name" value="HAD-SF-IA-v3"/>
    <property type="match status" value="1"/>
</dbReference>
<evidence type="ECO:0000313" key="6">
    <source>
        <dbReference type="EMBL" id="GGG48818.1"/>
    </source>
</evidence>
<dbReference type="GO" id="GO:0005829">
    <property type="term" value="C:cytosol"/>
    <property type="evidence" value="ECO:0007669"/>
    <property type="project" value="TreeGrafter"/>
</dbReference>
<dbReference type="InterPro" id="IPR050155">
    <property type="entry name" value="HAD-like_hydrolase_sf"/>
</dbReference>
<dbReference type="InterPro" id="IPR036412">
    <property type="entry name" value="HAD-like_sf"/>
</dbReference>
<dbReference type="Gene3D" id="1.10.150.240">
    <property type="entry name" value="Putative phosphatase, domain 2"/>
    <property type="match status" value="1"/>
</dbReference>
<dbReference type="PANTHER" id="PTHR43434">
    <property type="entry name" value="PHOSPHOGLYCOLATE PHOSPHATASE"/>
    <property type="match status" value="1"/>
</dbReference>
<dbReference type="PANTHER" id="PTHR43434:SF23">
    <property type="entry name" value="PHOSPHOGLYCOLATE PHOSPHATASE"/>
    <property type="match status" value="1"/>
</dbReference>
<dbReference type="EMBL" id="BMIY01000001">
    <property type="protein sequence ID" value="GGG48818.1"/>
    <property type="molecule type" value="Genomic_DNA"/>
</dbReference>
<comment type="cofactor">
    <cofactor evidence="1">
        <name>Mg(2+)</name>
        <dbReference type="ChEBI" id="CHEBI:18420"/>
    </cofactor>
</comment>
<keyword evidence="7" id="KW-1185">Reference proteome</keyword>
<sequence length="236" mass="25949">MTQTVSSQGTADAVLFDLDGTLLDSAADFAAVIADFCQEYGWQEPSQQALHQKVSAGARAMLTLASGIPDSAPEFGKLLEEFLDRYEQQIREPVADLYPGIPALLESLENHRIPWGIVTNKPVRFSKPILQSLGIHRTCATLICPDHVKTRKPSPEPLLLAARQLGLQPQQCIYVGDHQRDIQAGHAADMKTVAAGYGYLPLPNNDDELGIQDWNADYIVDNVAELHSLLLRLLAR</sequence>
<dbReference type="InterPro" id="IPR023214">
    <property type="entry name" value="HAD_sf"/>
</dbReference>
<dbReference type="FunFam" id="3.40.50.1000:FF:000022">
    <property type="entry name" value="Phosphoglycolate phosphatase"/>
    <property type="match status" value="1"/>
</dbReference>
<dbReference type="GO" id="GO:0008967">
    <property type="term" value="F:phosphoglycolate phosphatase activity"/>
    <property type="evidence" value="ECO:0007669"/>
    <property type="project" value="TreeGrafter"/>
</dbReference>
<dbReference type="InterPro" id="IPR041492">
    <property type="entry name" value="HAD_2"/>
</dbReference>
<reference evidence="6" key="1">
    <citation type="journal article" date="2014" name="Int. J. Syst. Evol. Microbiol.">
        <title>Complete genome sequence of Corynebacterium casei LMG S-19264T (=DSM 44701T), isolated from a smear-ripened cheese.</title>
        <authorList>
            <consortium name="US DOE Joint Genome Institute (JGI-PGF)"/>
            <person name="Walter F."/>
            <person name="Albersmeier A."/>
            <person name="Kalinowski J."/>
            <person name="Ruckert C."/>
        </authorList>
    </citation>
    <scope>NUCLEOTIDE SEQUENCE</scope>
    <source>
        <strain evidence="6">CGMCC 1.15425</strain>
    </source>
</reference>
<dbReference type="Proteomes" id="UP000627715">
    <property type="component" value="Unassembled WGS sequence"/>
</dbReference>
<evidence type="ECO:0000256" key="3">
    <source>
        <dbReference type="ARBA" id="ARBA00022801"/>
    </source>
</evidence>
<dbReference type="SFLD" id="SFLDG01129">
    <property type="entry name" value="C1.5:_HAD__Beta-PGM__Phosphata"/>
    <property type="match status" value="1"/>
</dbReference>
<name>A0A917LPF3_9GAMM</name>
<dbReference type="SFLD" id="SFLDG01135">
    <property type="entry name" value="C1.5.6:_HAD__Beta-PGM__Phospha"/>
    <property type="match status" value="1"/>
</dbReference>
<dbReference type="Gene3D" id="3.40.50.1000">
    <property type="entry name" value="HAD superfamily/HAD-like"/>
    <property type="match status" value="1"/>
</dbReference>